<evidence type="ECO:0000256" key="1">
    <source>
        <dbReference type="ARBA" id="ARBA00004496"/>
    </source>
</evidence>
<dbReference type="SUPFAM" id="SSF52374">
    <property type="entry name" value="Nucleotidylyl transferase"/>
    <property type="match status" value="1"/>
</dbReference>
<dbReference type="InterPro" id="IPR036986">
    <property type="entry name" value="S4_RNA-bd_sf"/>
</dbReference>
<name>A0A7W3P6U0_9ACTN</name>
<feature type="binding site" evidence="11">
    <location>
        <position position="175"/>
    </location>
    <ligand>
        <name>L-tyrosine</name>
        <dbReference type="ChEBI" id="CHEBI:58315"/>
    </ligand>
</feature>
<evidence type="ECO:0000256" key="9">
    <source>
        <dbReference type="ARBA" id="ARBA00048248"/>
    </source>
</evidence>
<evidence type="ECO:0000256" key="3">
    <source>
        <dbReference type="ARBA" id="ARBA00022598"/>
    </source>
</evidence>
<dbReference type="FunFam" id="1.10.240.10:FF:000001">
    <property type="entry name" value="Tyrosine--tRNA ligase"/>
    <property type="match status" value="1"/>
</dbReference>
<evidence type="ECO:0000256" key="6">
    <source>
        <dbReference type="ARBA" id="ARBA00022884"/>
    </source>
</evidence>
<dbReference type="PROSITE" id="PS50889">
    <property type="entry name" value="S4"/>
    <property type="match status" value="1"/>
</dbReference>
<comment type="caution">
    <text evidence="14">The sequence shown here is derived from an EMBL/GenBank/DDBJ whole genome shotgun (WGS) entry which is preliminary data.</text>
</comment>
<evidence type="ECO:0000256" key="4">
    <source>
        <dbReference type="ARBA" id="ARBA00022741"/>
    </source>
</evidence>
<dbReference type="Pfam" id="PF00579">
    <property type="entry name" value="tRNA-synt_1b"/>
    <property type="match status" value="1"/>
</dbReference>
<dbReference type="PANTHER" id="PTHR11766:SF0">
    <property type="entry name" value="TYROSINE--TRNA LIGASE, MITOCHONDRIAL"/>
    <property type="match status" value="1"/>
</dbReference>
<dbReference type="GO" id="GO:0003723">
    <property type="term" value="F:RNA binding"/>
    <property type="evidence" value="ECO:0007669"/>
    <property type="project" value="UniProtKB-KW"/>
</dbReference>
<keyword evidence="4 11" id="KW-0547">Nucleotide-binding</keyword>
<keyword evidence="6 12" id="KW-0694">RNA-binding</keyword>
<keyword evidence="2 11" id="KW-0963">Cytoplasm</keyword>
<comment type="catalytic activity">
    <reaction evidence="9 11">
        <text>tRNA(Tyr) + L-tyrosine + ATP = L-tyrosyl-tRNA(Tyr) + AMP + diphosphate + H(+)</text>
        <dbReference type="Rhea" id="RHEA:10220"/>
        <dbReference type="Rhea" id="RHEA-COMP:9706"/>
        <dbReference type="Rhea" id="RHEA-COMP:9707"/>
        <dbReference type="ChEBI" id="CHEBI:15378"/>
        <dbReference type="ChEBI" id="CHEBI:30616"/>
        <dbReference type="ChEBI" id="CHEBI:33019"/>
        <dbReference type="ChEBI" id="CHEBI:58315"/>
        <dbReference type="ChEBI" id="CHEBI:78442"/>
        <dbReference type="ChEBI" id="CHEBI:78536"/>
        <dbReference type="ChEBI" id="CHEBI:456215"/>
        <dbReference type="EC" id="6.1.1.1"/>
    </reaction>
</comment>
<evidence type="ECO:0000256" key="8">
    <source>
        <dbReference type="ARBA" id="ARBA00023146"/>
    </source>
</evidence>
<feature type="domain" description="Tyrosine--tRNA ligase SYY-like C-terminal" evidence="13">
    <location>
        <begin position="356"/>
        <end position="414"/>
    </location>
</feature>
<evidence type="ECO:0000256" key="5">
    <source>
        <dbReference type="ARBA" id="ARBA00022840"/>
    </source>
</evidence>
<protein>
    <recommendedName>
        <fullName evidence="11">Tyrosine--tRNA ligase</fullName>
        <ecNumber evidence="11">6.1.1.1</ecNumber>
    </recommendedName>
    <alternativeName>
        <fullName evidence="11">Tyrosyl-tRNA synthetase</fullName>
        <shortName evidence="11">TyrRS</shortName>
    </alternativeName>
</protein>
<feature type="binding site" evidence="11">
    <location>
        <position position="171"/>
    </location>
    <ligand>
        <name>L-tyrosine</name>
        <dbReference type="ChEBI" id="CHEBI:58315"/>
    </ligand>
</feature>
<comment type="subcellular location">
    <subcellularLocation>
        <location evidence="1 11">Cytoplasm</location>
    </subcellularLocation>
</comment>
<dbReference type="Proteomes" id="UP000523079">
    <property type="component" value="Unassembled WGS sequence"/>
</dbReference>
<dbReference type="CDD" id="cd00805">
    <property type="entry name" value="TyrRS_core"/>
    <property type="match status" value="1"/>
</dbReference>
<reference evidence="14 15" key="1">
    <citation type="submission" date="2020-07" db="EMBL/GenBank/DDBJ databases">
        <title>Sequencing the genomes of 1000 actinobacteria strains.</title>
        <authorList>
            <person name="Klenk H.-P."/>
        </authorList>
    </citation>
    <scope>NUCLEOTIDE SEQUENCE [LARGE SCALE GENOMIC DNA]</scope>
    <source>
        <strain evidence="14 15">DSM 100723</strain>
    </source>
</reference>
<dbReference type="EC" id="6.1.1.1" evidence="11"/>
<dbReference type="GO" id="GO:0005829">
    <property type="term" value="C:cytosol"/>
    <property type="evidence" value="ECO:0007669"/>
    <property type="project" value="TreeGrafter"/>
</dbReference>
<dbReference type="GO" id="GO:0042803">
    <property type="term" value="F:protein homodimerization activity"/>
    <property type="evidence" value="ECO:0007669"/>
    <property type="project" value="UniProtKB-ARBA"/>
</dbReference>
<dbReference type="Gene3D" id="1.10.240.10">
    <property type="entry name" value="Tyrosyl-Transfer RNA Synthetase"/>
    <property type="match status" value="1"/>
</dbReference>
<evidence type="ECO:0000256" key="7">
    <source>
        <dbReference type="ARBA" id="ARBA00022917"/>
    </source>
</evidence>
<comment type="subunit">
    <text evidence="11">Homodimer.</text>
</comment>
<comment type="similarity">
    <text evidence="10 11">Belongs to the class-I aminoacyl-tRNA synthetase family. TyrS type 1 subfamily.</text>
</comment>
<comment type="caution">
    <text evidence="11">Lacks conserved residue(s) required for the propagation of feature annotation.</text>
</comment>
<dbReference type="EMBL" id="JACGWT010000004">
    <property type="protein sequence ID" value="MBA8795285.1"/>
    <property type="molecule type" value="Genomic_DNA"/>
</dbReference>
<keyword evidence="3 11" id="KW-0436">Ligase</keyword>
<dbReference type="InterPro" id="IPR014729">
    <property type="entry name" value="Rossmann-like_a/b/a_fold"/>
</dbReference>
<dbReference type="HAMAP" id="MF_02006">
    <property type="entry name" value="Tyr_tRNA_synth_type1"/>
    <property type="match status" value="1"/>
</dbReference>
<dbReference type="InterPro" id="IPR024107">
    <property type="entry name" value="Tyr-tRNA-ligase_bac_1"/>
</dbReference>
<accession>A0A7W3P6U0</accession>
<dbReference type="Pfam" id="PF22421">
    <property type="entry name" value="SYY_C-terminal"/>
    <property type="match status" value="1"/>
</dbReference>
<sequence>MSERTDVLEELTWRGLVAESTDREELAAALDAGPITFYVGFDPTAPSLHFGNLVQLMVARALQRAGHRPLILVGGSTGLIGDPKQVGERTLNSKETVAGWVERIRAQVERFVDFEGPAAADVVNNLDWTGPLSAIDFLRDVGKHFPVNRMLAREVVRSRLEEGISYTEFSYVLLQSLDYLELFRTRGAVLQTGGSDQWGNITAGVELIRRAEGARVHALATPLLTKADGTKFGKTEGGSVWLDAGMTSPFAFHQYFLNAEDAKVIEYLKVFSERSREEIEALERETAEQPHRRAAQHALADDVTTLVHSAADTAAANAAAAALFGRGELDELPPDTLRALGQELNAAPVDPAGPPTVVELLEASGVVASRSAARRAIAEGGAYVNNRKVDDVDARLGDDQVLPGGLVVLRRGKRTVGAVTLER</sequence>
<dbReference type="GO" id="GO:0005524">
    <property type="term" value="F:ATP binding"/>
    <property type="evidence" value="ECO:0007669"/>
    <property type="project" value="UniProtKB-UniRule"/>
</dbReference>
<evidence type="ECO:0000313" key="15">
    <source>
        <dbReference type="Proteomes" id="UP000523079"/>
    </source>
</evidence>
<keyword evidence="5 11" id="KW-0067">ATP-binding</keyword>
<dbReference type="InterPro" id="IPR054608">
    <property type="entry name" value="SYY-like_C"/>
</dbReference>
<evidence type="ECO:0000313" key="14">
    <source>
        <dbReference type="EMBL" id="MBA8795285.1"/>
    </source>
</evidence>
<feature type="short sequence motif" description="'KMSKS' region" evidence="11">
    <location>
        <begin position="231"/>
        <end position="235"/>
    </location>
</feature>
<organism evidence="14 15">
    <name type="scientific">Microlunatus kandeliicorticis</name>
    <dbReference type="NCBI Taxonomy" id="1759536"/>
    <lineage>
        <taxon>Bacteria</taxon>
        <taxon>Bacillati</taxon>
        <taxon>Actinomycetota</taxon>
        <taxon>Actinomycetes</taxon>
        <taxon>Propionibacteriales</taxon>
        <taxon>Propionibacteriaceae</taxon>
        <taxon>Microlunatus</taxon>
    </lineage>
</organism>
<gene>
    <name evidence="11" type="primary">tyrS</name>
    <name evidence="14" type="ORF">FHX74_002913</name>
</gene>
<keyword evidence="15" id="KW-1185">Reference proteome</keyword>
<dbReference type="FunFam" id="3.40.50.620:FF:000008">
    <property type="entry name" value="Tyrosine--tRNA ligase"/>
    <property type="match status" value="1"/>
</dbReference>
<evidence type="ECO:0000256" key="12">
    <source>
        <dbReference type="PROSITE-ProRule" id="PRU00182"/>
    </source>
</evidence>
<dbReference type="RefSeq" id="WP_182560854.1">
    <property type="nucleotide sequence ID" value="NZ_JACGWT010000004.1"/>
</dbReference>
<dbReference type="InterPro" id="IPR024088">
    <property type="entry name" value="Tyr-tRNA-ligase_bac-type"/>
</dbReference>
<keyword evidence="8 11" id="KW-0030">Aminoacyl-tRNA synthetase</keyword>
<dbReference type="NCBIfam" id="TIGR00234">
    <property type="entry name" value="tyrS"/>
    <property type="match status" value="1"/>
</dbReference>
<evidence type="ECO:0000259" key="13">
    <source>
        <dbReference type="Pfam" id="PF22421"/>
    </source>
</evidence>
<dbReference type="GO" id="GO:0006437">
    <property type="term" value="P:tyrosyl-tRNA aminoacylation"/>
    <property type="evidence" value="ECO:0007669"/>
    <property type="project" value="UniProtKB-UniRule"/>
</dbReference>
<comment type="function">
    <text evidence="11">Catalyzes the attachment of tyrosine to tRNA(Tyr) in a two-step reaction: tyrosine is first activated by ATP to form Tyr-AMP and then transferred to the acceptor end of tRNA(Tyr).</text>
</comment>
<dbReference type="InterPro" id="IPR002305">
    <property type="entry name" value="aa-tRNA-synth_Ic"/>
</dbReference>
<feature type="binding site" evidence="11">
    <location>
        <position position="234"/>
    </location>
    <ligand>
        <name>ATP</name>
        <dbReference type="ChEBI" id="CHEBI:30616"/>
    </ligand>
</feature>
<evidence type="ECO:0000256" key="11">
    <source>
        <dbReference type="HAMAP-Rule" id="MF_02006"/>
    </source>
</evidence>
<dbReference type="Gene3D" id="3.40.50.620">
    <property type="entry name" value="HUPs"/>
    <property type="match status" value="1"/>
</dbReference>
<dbReference type="SUPFAM" id="SSF55174">
    <property type="entry name" value="Alpha-L RNA-binding motif"/>
    <property type="match status" value="1"/>
</dbReference>
<evidence type="ECO:0000256" key="10">
    <source>
        <dbReference type="ARBA" id="ARBA00060965"/>
    </source>
</evidence>
<dbReference type="InterPro" id="IPR002307">
    <property type="entry name" value="Tyr-tRNA-ligase"/>
</dbReference>
<dbReference type="PRINTS" id="PR01040">
    <property type="entry name" value="TRNASYNTHTYR"/>
</dbReference>
<dbReference type="CDD" id="cd00165">
    <property type="entry name" value="S4"/>
    <property type="match status" value="1"/>
</dbReference>
<dbReference type="PANTHER" id="PTHR11766">
    <property type="entry name" value="TYROSYL-TRNA SYNTHETASE"/>
    <property type="match status" value="1"/>
</dbReference>
<feature type="binding site" evidence="11">
    <location>
        <position position="38"/>
    </location>
    <ligand>
        <name>L-tyrosine</name>
        <dbReference type="ChEBI" id="CHEBI:58315"/>
    </ligand>
</feature>
<dbReference type="AlphaFoldDB" id="A0A7W3P6U0"/>
<proteinExistence type="inferred from homology"/>
<dbReference type="GO" id="GO:0004831">
    <property type="term" value="F:tyrosine-tRNA ligase activity"/>
    <property type="evidence" value="ECO:0007669"/>
    <property type="project" value="UniProtKB-UniRule"/>
</dbReference>
<keyword evidence="7 11" id="KW-0648">Protein biosynthesis</keyword>
<evidence type="ECO:0000256" key="2">
    <source>
        <dbReference type="ARBA" id="ARBA00022490"/>
    </source>
</evidence>
<dbReference type="Gene3D" id="3.10.290.10">
    <property type="entry name" value="RNA-binding S4 domain"/>
    <property type="match status" value="1"/>
</dbReference>